<dbReference type="Gene3D" id="3.40.50.1820">
    <property type="entry name" value="alpha/beta hydrolase"/>
    <property type="match status" value="1"/>
</dbReference>
<evidence type="ECO:0000313" key="1">
    <source>
        <dbReference type="EMBL" id="MBK6300410.1"/>
    </source>
</evidence>
<dbReference type="AlphaFoldDB" id="A0A935CDG7"/>
<organism evidence="1 2">
    <name type="scientific">Candidatus Phosphoribacter hodrii</name>
    <dbReference type="NCBI Taxonomy" id="2953743"/>
    <lineage>
        <taxon>Bacteria</taxon>
        <taxon>Bacillati</taxon>
        <taxon>Actinomycetota</taxon>
        <taxon>Actinomycetes</taxon>
        <taxon>Micrococcales</taxon>
        <taxon>Dermatophilaceae</taxon>
        <taxon>Candidatus Phosphoribacter</taxon>
    </lineage>
</organism>
<evidence type="ECO:0008006" key="3">
    <source>
        <dbReference type="Google" id="ProtNLM"/>
    </source>
</evidence>
<evidence type="ECO:0000313" key="2">
    <source>
        <dbReference type="Proteomes" id="UP000718281"/>
    </source>
</evidence>
<name>A0A935CDG7_9MICO</name>
<reference evidence="1 2" key="1">
    <citation type="submission" date="2020-10" db="EMBL/GenBank/DDBJ databases">
        <title>Connecting structure to function with the recovery of over 1000 high-quality activated sludge metagenome-assembled genomes encoding full-length rRNA genes using long-read sequencing.</title>
        <authorList>
            <person name="Singleton C.M."/>
            <person name="Petriglieri F."/>
            <person name="Kristensen J.M."/>
            <person name="Kirkegaard R.H."/>
            <person name="Michaelsen T.Y."/>
            <person name="Andersen M.H."/>
            <person name="Karst S.M."/>
            <person name="Dueholm M.S."/>
            <person name="Nielsen P.H."/>
            <person name="Albertsen M."/>
        </authorList>
    </citation>
    <scope>NUCLEOTIDE SEQUENCE [LARGE SCALE GENOMIC DNA]</scope>
    <source>
        <strain evidence="1">AalE_18-Q3-R2-46_BAT3C.188</strain>
    </source>
</reference>
<dbReference type="InterPro" id="IPR029058">
    <property type="entry name" value="AB_hydrolase_fold"/>
</dbReference>
<comment type="caution">
    <text evidence="1">The sequence shown here is derived from an EMBL/GenBank/DDBJ whole genome shotgun (WGS) entry which is preliminary data.</text>
</comment>
<dbReference type="SUPFAM" id="SSF53474">
    <property type="entry name" value="alpha/beta-Hydrolases"/>
    <property type="match status" value="1"/>
</dbReference>
<sequence length="189" mass="19809">MAGHPVLAVPGLSGGNAWTAVLRRFLAIKGYAVHTPDKGTMRGAHATVVARLADRVSELASEAGQPVSIIGWSVGGAFTRQVALAQPESVRSLITLGAPLSGSWYPDGSAAGGPCRCRPPRSIHAPTAPSTGADVQRPGPMTENVEIVSSHLGMATNPMTVHVVADRLGQADGRWRPYHSAWHLGEDDR</sequence>
<protein>
    <recommendedName>
        <fullName evidence="3">Alpha/beta hydrolase</fullName>
    </recommendedName>
</protein>
<gene>
    <name evidence="1" type="ORF">IPF40_04945</name>
</gene>
<proteinExistence type="predicted"/>
<accession>A0A935CDG7</accession>
<dbReference type="Proteomes" id="UP000718281">
    <property type="component" value="Unassembled WGS sequence"/>
</dbReference>
<dbReference type="EMBL" id="JADIXZ010000004">
    <property type="protein sequence ID" value="MBK6300410.1"/>
    <property type="molecule type" value="Genomic_DNA"/>
</dbReference>